<name>A0AAE0YHI2_9GAST</name>
<gene>
    <name evidence="1" type="ORF">RRG08_046123</name>
</gene>
<sequence>MAATCLGSFGSYKLQYSRYLKDRLEKEKNYPPEIQTVWVTKRYAPTDERVLAPVPRHKHVVPRRPSSLRDGEDHWIPASDPPLASFNRPSVNQLCVSHCASRCEDWSTLRQMLPPYATVVRVGQPRWGVTQAPPPTPSHRMPLRFPHINSCMTNYVDEMALTNRQFKHC</sequence>
<keyword evidence="2" id="KW-1185">Reference proteome</keyword>
<evidence type="ECO:0000313" key="1">
    <source>
        <dbReference type="EMBL" id="KAK3745466.1"/>
    </source>
</evidence>
<protein>
    <submittedName>
        <fullName evidence="1">Uncharacterized protein</fullName>
    </submittedName>
</protein>
<dbReference type="Proteomes" id="UP001283361">
    <property type="component" value="Unassembled WGS sequence"/>
</dbReference>
<dbReference type="EMBL" id="JAWDGP010006221">
    <property type="protein sequence ID" value="KAK3745466.1"/>
    <property type="molecule type" value="Genomic_DNA"/>
</dbReference>
<comment type="caution">
    <text evidence="1">The sequence shown here is derived from an EMBL/GenBank/DDBJ whole genome shotgun (WGS) entry which is preliminary data.</text>
</comment>
<accession>A0AAE0YHI2</accession>
<proteinExistence type="predicted"/>
<reference evidence="1" key="1">
    <citation type="journal article" date="2023" name="G3 (Bethesda)">
        <title>A reference genome for the long-term kleptoplast-retaining sea slug Elysia crispata morphotype clarki.</title>
        <authorList>
            <person name="Eastman K.E."/>
            <person name="Pendleton A.L."/>
            <person name="Shaikh M.A."/>
            <person name="Suttiyut T."/>
            <person name="Ogas R."/>
            <person name="Tomko P."/>
            <person name="Gavelis G."/>
            <person name="Widhalm J.R."/>
            <person name="Wisecaver J.H."/>
        </authorList>
    </citation>
    <scope>NUCLEOTIDE SEQUENCE</scope>
    <source>
        <strain evidence="1">ECLA1</strain>
    </source>
</reference>
<dbReference type="AlphaFoldDB" id="A0AAE0YHI2"/>
<evidence type="ECO:0000313" key="2">
    <source>
        <dbReference type="Proteomes" id="UP001283361"/>
    </source>
</evidence>
<organism evidence="1 2">
    <name type="scientific">Elysia crispata</name>
    <name type="common">lettuce slug</name>
    <dbReference type="NCBI Taxonomy" id="231223"/>
    <lineage>
        <taxon>Eukaryota</taxon>
        <taxon>Metazoa</taxon>
        <taxon>Spiralia</taxon>
        <taxon>Lophotrochozoa</taxon>
        <taxon>Mollusca</taxon>
        <taxon>Gastropoda</taxon>
        <taxon>Heterobranchia</taxon>
        <taxon>Euthyneura</taxon>
        <taxon>Panpulmonata</taxon>
        <taxon>Sacoglossa</taxon>
        <taxon>Placobranchoidea</taxon>
        <taxon>Plakobranchidae</taxon>
        <taxon>Elysia</taxon>
    </lineage>
</organism>